<keyword evidence="4 7" id="KW-0694">RNA-binding</keyword>
<dbReference type="GO" id="GO:0001732">
    <property type="term" value="P:formation of cytoplasmic translation initiation complex"/>
    <property type="evidence" value="ECO:0007669"/>
    <property type="project" value="UniProtKB-UniRule"/>
</dbReference>
<dbReference type="FunFam" id="1.25.40.860:FF:000006">
    <property type="entry name" value="Eukaryotic translation initiation factor 3 subunit A"/>
    <property type="match status" value="1"/>
</dbReference>
<dbReference type="PANTHER" id="PTHR14005">
    <property type="entry name" value="EUKARYOTIC TRANSLATION INITIATION FACTOR 3, THETA SUBUNIT"/>
    <property type="match status" value="1"/>
</dbReference>
<comment type="subunit">
    <text evidence="7">Component of the eukaryotic translation initiation factor 3 (eIF-3) complex.</text>
</comment>
<proteinExistence type="inferred from homology"/>
<feature type="compositionally biased region" description="Basic and acidic residues" evidence="8">
    <location>
        <begin position="962"/>
        <end position="975"/>
    </location>
</feature>
<dbReference type="AlphaFoldDB" id="A0AAE1QZI6"/>
<evidence type="ECO:0000259" key="9">
    <source>
        <dbReference type="PROSITE" id="PS50250"/>
    </source>
</evidence>
<comment type="function">
    <text evidence="7">RNA-binding component of the eukaryotic translation initiation factor 3 (eIF-3) complex, which is involved in protein synthesis of a specialized repertoire of mRNAs and, together with other initiation factors, stimulates binding of mRNA and methionyl-tRNAi to the 40S ribosome. The eIF-3 complex specifically targets and initiates translation of a subset of mRNAs involved in cell proliferation.</text>
</comment>
<dbReference type="PANTHER" id="PTHR14005:SF0">
    <property type="entry name" value="EUKARYOTIC TRANSLATION INITIATION FACTOR 3 SUBUNIT A"/>
    <property type="match status" value="1"/>
</dbReference>
<comment type="caution">
    <text evidence="10">The sequence shown here is derived from an EMBL/GenBank/DDBJ whole genome shotgun (WGS) entry which is preliminary data.</text>
</comment>
<protein>
    <recommendedName>
        <fullName evidence="7">Eukaryotic translation initiation factor 3 subunit A</fullName>
        <shortName evidence="7">eIF3a</shortName>
    </recommendedName>
    <alternativeName>
        <fullName evidence="7">Eukaryotic translation initiation factor 3 subunit 10</fullName>
    </alternativeName>
</protein>
<feature type="compositionally biased region" description="Basic and acidic residues" evidence="8">
    <location>
        <begin position="881"/>
        <end position="890"/>
    </location>
</feature>
<feature type="region of interest" description="Disordered" evidence="8">
    <location>
        <begin position="881"/>
        <end position="920"/>
    </location>
</feature>
<dbReference type="GO" id="GO:0071541">
    <property type="term" value="C:eukaryotic translation initiation factor 3 complex, eIF3m"/>
    <property type="evidence" value="ECO:0007669"/>
    <property type="project" value="TreeGrafter"/>
</dbReference>
<evidence type="ECO:0000313" key="11">
    <source>
        <dbReference type="Proteomes" id="UP001291623"/>
    </source>
</evidence>
<keyword evidence="6 7" id="KW-0175">Coiled coil</keyword>
<dbReference type="EMBL" id="JAVYJV010000021">
    <property type="protein sequence ID" value="KAK4342884.1"/>
    <property type="molecule type" value="Genomic_DNA"/>
</dbReference>
<keyword evidence="11" id="KW-1185">Reference proteome</keyword>
<dbReference type="SMART" id="SM00088">
    <property type="entry name" value="PINT"/>
    <property type="match status" value="1"/>
</dbReference>
<dbReference type="FunFam" id="1.25.40.860:FF:000004">
    <property type="entry name" value="Eukaryotic translation initiation factor 3 subunit A"/>
    <property type="match status" value="1"/>
</dbReference>
<dbReference type="Pfam" id="PF22591">
    <property type="entry name" value="eIF3a_PCI_TPR-like"/>
    <property type="match status" value="1"/>
</dbReference>
<reference evidence="10" key="1">
    <citation type="submission" date="2023-12" db="EMBL/GenBank/DDBJ databases">
        <title>Genome assembly of Anisodus tanguticus.</title>
        <authorList>
            <person name="Wang Y.-J."/>
        </authorList>
    </citation>
    <scope>NUCLEOTIDE SEQUENCE</scope>
    <source>
        <strain evidence="10">KB-2021</strain>
        <tissue evidence="10">Leaf</tissue>
    </source>
</reference>
<evidence type="ECO:0000256" key="3">
    <source>
        <dbReference type="ARBA" id="ARBA00022540"/>
    </source>
</evidence>
<evidence type="ECO:0000256" key="1">
    <source>
        <dbReference type="ARBA" id="ARBA00004496"/>
    </source>
</evidence>
<evidence type="ECO:0000256" key="8">
    <source>
        <dbReference type="SAM" id="MobiDB-lite"/>
    </source>
</evidence>
<dbReference type="HAMAP" id="MF_03000">
    <property type="entry name" value="eIF3a"/>
    <property type="match status" value="1"/>
</dbReference>
<evidence type="ECO:0000256" key="4">
    <source>
        <dbReference type="ARBA" id="ARBA00022884"/>
    </source>
</evidence>
<accession>A0AAE1QZI6</accession>
<dbReference type="Gene3D" id="4.10.860.10">
    <property type="entry name" value="UVR domain"/>
    <property type="match status" value="1"/>
</dbReference>
<dbReference type="GO" id="GO:0003729">
    <property type="term" value="F:mRNA binding"/>
    <property type="evidence" value="ECO:0007669"/>
    <property type="project" value="TreeGrafter"/>
</dbReference>
<dbReference type="GO" id="GO:0043614">
    <property type="term" value="C:multi-eIF complex"/>
    <property type="evidence" value="ECO:0007669"/>
    <property type="project" value="TreeGrafter"/>
</dbReference>
<keyword evidence="5 7" id="KW-0648">Protein biosynthesis</keyword>
<feature type="region of interest" description="Disordered" evidence="8">
    <location>
        <begin position="942"/>
        <end position="991"/>
    </location>
</feature>
<dbReference type="InterPro" id="IPR054711">
    <property type="entry name" value="eIF3a_PCI_TPR-like"/>
</dbReference>
<dbReference type="GO" id="GO:0033290">
    <property type="term" value="C:eukaryotic 48S preinitiation complex"/>
    <property type="evidence" value="ECO:0007669"/>
    <property type="project" value="UniProtKB-UniRule"/>
</dbReference>
<dbReference type="Proteomes" id="UP001291623">
    <property type="component" value="Unassembled WGS sequence"/>
</dbReference>
<dbReference type="Gene3D" id="1.25.40.860">
    <property type="match status" value="2"/>
</dbReference>
<evidence type="ECO:0000256" key="7">
    <source>
        <dbReference type="HAMAP-Rule" id="MF_03000"/>
    </source>
</evidence>
<feature type="compositionally biased region" description="Low complexity" evidence="8">
    <location>
        <begin position="977"/>
        <end position="991"/>
    </location>
</feature>
<keyword evidence="2 7" id="KW-0963">Cytoplasm</keyword>
<dbReference type="InterPro" id="IPR027512">
    <property type="entry name" value="EIF3A"/>
</dbReference>
<feature type="domain" description="PCI" evidence="9">
    <location>
        <begin position="316"/>
        <end position="513"/>
    </location>
</feature>
<evidence type="ECO:0000256" key="6">
    <source>
        <dbReference type="ARBA" id="ARBA00023054"/>
    </source>
</evidence>
<name>A0AAE1QZI6_9SOLA</name>
<comment type="similarity">
    <text evidence="7">Belongs to the eIF-3 subunit A family.</text>
</comment>
<feature type="region of interest" description="Disordered" evidence="8">
    <location>
        <begin position="835"/>
        <end position="866"/>
    </location>
</feature>
<sequence length="991" mass="115046">MATFAKPENALKRAEELITVGQKQEALQALHDLITSRRYRAWQKTLERIMFKYVELCVDMRRGRFAKDGLIQYRIVCQQVNINSLEEVIKYFMQLATERAELARNQAQALEEALDVEDLEADKRPEDLMLSYVSGEKGKDRSDRELVTPWFKFLWETYRTVLEILRNNSRLEALYAMTAHRAFQFCKQYKRTTEFRRLCEIIRNHLANLNKYRDQRDRPDLSAPESLQLYLDTRFEQLKVATELGLWQEAFRSIEDIYGLMCMVKKTPKASLMVVYYGKLTEIFWMSSNHLYHAYAWLKLFSLQKGFNKNLSQKDLQLIASSVVLAALSVPPYDQSYGASHLELENEKERSLRVANLIGFEVEPKAENRVALSRSSLLSELVSKGVMSCVTQEVKDLYHLLENEFLPLDLALKGQPVLTKISKLGGKLSSVSSVPEVQLSQYVPALEKLATLRLLQQVSQVYQTIQIDNISKMIPFFDFTVIEKISVDAVRRNFLAIKVDHMKGAVFFGKQLVDERSVSALSIISVEHIVLSLINKIVGYLRSIEAEGLRDHLSLFAESLSKARTMIYPPAKKAAKLGDALSNLAEIVEKEHKRLLARKSIIEKRKEEQERLLLEMERVEESKRRELQKMTEDAEQKRIAAEYEQRRNQRILKEIEDRELEEAQAMLQEAEKRSKRKKKPVLEGEKMTKQVIMELALNEQLRERQEREKKLQKFAKTMDHLERAKREEAAPLIEAAYKHRFAEEAALHEREQQQEIELSRQRHAGDLEEKKRLGRMLENKRILEERVVISREAEFNRLKRERQERISQIIQARKQEREARRKMIFFLRSEEERQKKLQEEEEARKREEAEIRKKEEAEKQAKLDEIAEKQRKRMLELEEKERLEKEEILRRPTAVLPKPTAEPPTLGGRPTELGGTAPVPAAAATAPAAGKYVLRHLRATVDAAAPVAPPPETDRWGGSGSKPDDRPSWRDERKPTSFGSGSRTSWSGSRR</sequence>
<dbReference type="GO" id="GO:0016282">
    <property type="term" value="C:eukaryotic 43S preinitiation complex"/>
    <property type="evidence" value="ECO:0007669"/>
    <property type="project" value="UniProtKB-UniRule"/>
</dbReference>
<keyword evidence="3 7" id="KW-0396">Initiation factor</keyword>
<organism evidence="10 11">
    <name type="scientific">Anisodus tanguticus</name>
    <dbReference type="NCBI Taxonomy" id="243964"/>
    <lineage>
        <taxon>Eukaryota</taxon>
        <taxon>Viridiplantae</taxon>
        <taxon>Streptophyta</taxon>
        <taxon>Embryophyta</taxon>
        <taxon>Tracheophyta</taxon>
        <taxon>Spermatophyta</taxon>
        <taxon>Magnoliopsida</taxon>
        <taxon>eudicotyledons</taxon>
        <taxon>Gunneridae</taxon>
        <taxon>Pentapetalae</taxon>
        <taxon>asterids</taxon>
        <taxon>lamiids</taxon>
        <taxon>Solanales</taxon>
        <taxon>Solanaceae</taxon>
        <taxon>Solanoideae</taxon>
        <taxon>Hyoscyameae</taxon>
        <taxon>Anisodus</taxon>
    </lineage>
</organism>
<dbReference type="Pfam" id="PF01399">
    <property type="entry name" value="PCI"/>
    <property type="match status" value="1"/>
</dbReference>
<dbReference type="GO" id="GO:0071540">
    <property type="term" value="C:eukaryotic translation initiation factor 3 complex, eIF3e"/>
    <property type="evidence" value="ECO:0007669"/>
    <property type="project" value="TreeGrafter"/>
</dbReference>
<feature type="coiled-coil region" evidence="7">
    <location>
        <begin position="599"/>
        <end position="673"/>
    </location>
</feature>
<dbReference type="PROSITE" id="PS50250">
    <property type="entry name" value="PCI"/>
    <property type="match status" value="1"/>
</dbReference>
<dbReference type="FunFam" id="4.10.860.10:FF:000001">
    <property type="entry name" value="Eukaryotic translation initiation factor 3 subunit A"/>
    <property type="match status" value="1"/>
</dbReference>
<dbReference type="InterPro" id="IPR000717">
    <property type="entry name" value="PCI_dom"/>
</dbReference>
<evidence type="ECO:0000313" key="10">
    <source>
        <dbReference type="EMBL" id="KAK4342884.1"/>
    </source>
</evidence>
<evidence type="ECO:0000256" key="5">
    <source>
        <dbReference type="ARBA" id="ARBA00022917"/>
    </source>
</evidence>
<comment type="subcellular location">
    <subcellularLocation>
        <location evidence="1 7">Cytoplasm</location>
    </subcellularLocation>
</comment>
<gene>
    <name evidence="10" type="ORF">RND71_038700</name>
</gene>
<dbReference type="GO" id="GO:0002188">
    <property type="term" value="P:translation reinitiation"/>
    <property type="evidence" value="ECO:0007669"/>
    <property type="project" value="TreeGrafter"/>
</dbReference>
<feature type="coiled-coil region" evidence="7">
    <location>
        <begin position="93"/>
        <end position="120"/>
    </location>
</feature>
<dbReference type="GO" id="GO:0003743">
    <property type="term" value="F:translation initiation factor activity"/>
    <property type="evidence" value="ECO:0007669"/>
    <property type="project" value="UniProtKB-UniRule"/>
</dbReference>
<evidence type="ECO:0000256" key="2">
    <source>
        <dbReference type="ARBA" id="ARBA00022490"/>
    </source>
</evidence>
<feature type="coiled-coil region" evidence="7">
    <location>
        <begin position="697"/>
        <end position="724"/>
    </location>
</feature>